<dbReference type="OrthoDB" id="8855218at2"/>
<reference evidence="3 4" key="1">
    <citation type="submission" date="2018-07" db="EMBL/GenBank/DDBJ databases">
        <title>Genomic Encyclopedia of Type Strains, Phase IV (KMG-IV): sequencing the most valuable type-strain genomes for metagenomic binning, comparative biology and taxonomic classification.</title>
        <authorList>
            <person name="Goeker M."/>
        </authorList>
    </citation>
    <scope>NUCLEOTIDE SEQUENCE [LARGE SCALE GENOMIC DNA]</scope>
    <source>
        <strain evidence="3 4">DSM 21634</strain>
    </source>
</reference>
<dbReference type="EMBL" id="QPJK01000005">
    <property type="protein sequence ID" value="RCW70440.1"/>
    <property type="molecule type" value="Genomic_DNA"/>
</dbReference>
<keyword evidence="2" id="KW-0732">Signal</keyword>
<dbReference type="Gene3D" id="3.40.190.10">
    <property type="entry name" value="Periplasmic binding protein-like II"/>
    <property type="match status" value="1"/>
</dbReference>
<dbReference type="PIRSF" id="PIRSF017082">
    <property type="entry name" value="YflP"/>
    <property type="match status" value="1"/>
</dbReference>
<evidence type="ECO:0000313" key="3">
    <source>
        <dbReference type="EMBL" id="RCW70440.1"/>
    </source>
</evidence>
<gene>
    <name evidence="3" type="ORF">DES41_105383</name>
</gene>
<dbReference type="Proteomes" id="UP000252884">
    <property type="component" value="Unassembled WGS sequence"/>
</dbReference>
<dbReference type="Gene3D" id="3.40.190.150">
    <property type="entry name" value="Bordetella uptake gene, domain 1"/>
    <property type="match status" value="1"/>
</dbReference>
<organism evidence="3 4">
    <name type="scientific">Pseudorhodoferax soli</name>
    <dbReference type="NCBI Taxonomy" id="545864"/>
    <lineage>
        <taxon>Bacteria</taxon>
        <taxon>Pseudomonadati</taxon>
        <taxon>Pseudomonadota</taxon>
        <taxon>Betaproteobacteria</taxon>
        <taxon>Burkholderiales</taxon>
        <taxon>Comamonadaceae</taxon>
    </lineage>
</organism>
<dbReference type="RefSeq" id="WP_114469373.1">
    <property type="nucleotide sequence ID" value="NZ_QPJK01000005.1"/>
</dbReference>
<comment type="caution">
    <text evidence="3">The sequence shown here is derived from an EMBL/GenBank/DDBJ whole genome shotgun (WGS) entry which is preliminary data.</text>
</comment>
<evidence type="ECO:0000256" key="2">
    <source>
        <dbReference type="SAM" id="SignalP"/>
    </source>
</evidence>
<accession>A0A368XQY0</accession>
<dbReference type="PANTHER" id="PTHR42928">
    <property type="entry name" value="TRICARBOXYLATE-BINDING PROTEIN"/>
    <property type="match status" value="1"/>
</dbReference>
<dbReference type="PANTHER" id="PTHR42928:SF5">
    <property type="entry name" value="BLR1237 PROTEIN"/>
    <property type="match status" value="1"/>
</dbReference>
<name>A0A368XQY0_9BURK</name>
<dbReference type="CDD" id="cd13578">
    <property type="entry name" value="PBP2_Bug27"/>
    <property type="match status" value="1"/>
</dbReference>
<dbReference type="InterPro" id="IPR005064">
    <property type="entry name" value="BUG"/>
</dbReference>
<dbReference type="Pfam" id="PF03401">
    <property type="entry name" value="TctC"/>
    <property type="match status" value="1"/>
</dbReference>
<keyword evidence="4" id="KW-1185">Reference proteome</keyword>
<sequence>MIKLNRRVLTALLLATASGLAFAQAWPAKPIRMVIPYPPGGPTDILGRIVAQQLEARLGQPVVVDNKPGASGMIGADIVAKAPPDGTTLLVNASIHVINPSLYKKPPHDAIRDFAPVSLIADVPLVLVAAPSQGFNTVQDVIAAAKADPKRLNFASSGNAAAPHLAGEAFKIATGVQMQHVPYKGSGPALADVIGGQTQLMFDSMPSSIGQIRAGKLRAIAVTTAKRASALPDVPTIAESGVPGYDISTWYGVWAPPGTPAEIVDRVSQEIAQIVRQPAVRERLAALGAEPVGNTPQEFAAYTRSELAKWERIVKASGATVD</sequence>
<comment type="similarity">
    <text evidence="1">Belongs to the UPF0065 (bug) family.</text>
</comment>
<dbReference type="InterPro" id="IPR042100">
    <property type="entry name" value="Bug_dom1"/>
</dbReference>
<evidence type="ECO:0000256" key="1">
    <source>
        <dbReference type="ARBA" id="ARBA00006987"/>
    </source>
</evidence>
<keyword evidence="3" id="KW-0675">Receptor</keyword>
<feature type="chain" id="PRO_5017083337" evidence="2">
    <location>
        <begin position="24"/>
        <end position="322"/>
    </location>
</feature>
<protein>
    <submittedName>
        <fullName evidence="3">Tripartite-type tricarboxylate transporter receptor subunit TctC</fullName>
    </submittedName>
</protein>
<feature type="signal peptide" evidence="2">
    <location>
        <begin position="1"/>
        <end position="23"/>
    </location>
</feature>
<proteinExistence type="inferred from homology"/>
<dbReference type="SUPFAM" id="SSF53850">
    <property type="entry name" value="Periplasmic binding protein-like II"/>
    <property type="match status" value="1"/>
</dbReference>
<evidence type="ECO:0000313" key="4">
    <source>
        <dbReference type="Proteomes" id="UP000252884"/>
    </source>
</evidence>
<dbReference type="AlphaFoldDB" id="A0A368XQY0"/>